<dbReference type="SMART" id="SM00487">
    <property type="entry name" value="DEXDc"/>
    <property type="match status" value="1"/>
</dbReference>
<comment type="catalytic activity">
    <reaction evidence="5">
        <text>ATP + H2O = ADP + phosphate + H(+)</text>
        <dbReference type="Rhea" id="RHEA:13065"/>
        <dbReference type="ChEBI" id="CHEBI:15377"/>
        <dbReference type="ChEBI" id="CHEBI:15378"/>
        <dbReference type="ChEBI" id="CHEBI:30616"/>
        <dbReference type="ChEBI" id="CHEBI:43474"/>
        <dbReference type="ChEBI" id="CHEBI:456216"/>
        <dbReference type="EC" id="3.6.4.13"/>
    </reaction>
</comment>
<feature type="domain" description="Helicase ATP-binding" evidence="6">
    <location>
        <begin position="63"/>
        <end position="246"/>
    </location>
</feature>
<dbReference type="EMBL" id="BDQV01000068">
    <property type="protein sequence ID" value="GAY51213.1"/>
    <property type="molecule type" value="Genomic_DNA"/>
</dbReference>
<keyword evidence="3 5" id="KW-0067">ATP-binding</keyword>
<evidence type="ECO:0000259" key="7">
    <source>
        <dbReference type="PROSITE" id="PS51194"/>
    </source>
</evidence>
<evidence type="ECO:0000259" key="6">
    <source>
        <dbReference type="PROSITE" id="PS51192"/>
    </source>
</evidence>
<organism evidence="8 9">
    <name type="scientific">Citrus unshiu</name>
    <name type="common">Satsuma mandarin</name>
    <name type="synonym">Citrus nobilis var. unshiu</name>
    <dbReference type="NCBI Taxonomy" id="55188"/>
    <lineage>
        <taxon>Eukaryota</taxon>
        <taxon>Viridiplantae</taxon>
        <taxon>Streptophyta</taxon>
        <taxon>Embryophyta</taxon>
        <taxon>Tracheophyta</taxon>
        <taxon>Spermatophyta</taxon>
        <taxon>Magnoliopsida</taxon>
        <taxon>eudicotyledons</taxon>
        <taxon>Gunneridae</taxon>
        <taxon>Pentapetalae</taxon>
        <taxon>rosids</taxon>
        <taxon>malvids</taxon>
        <taxon>Sapindales</taxon>
        <taxon>Rutaceae</taxon>
        <taxon>Aurantioideae</taxon>
        <taxon>Citrus</taxon>
    </lineage>
</organism>
<proteinExistence type="inferred from homology"/>
<accession>A0A2H5PFU1</accession>
<dbReference type="PANTHER" id="PTHR24031">
    <property type="entry name" value="RNA HELICASE"/>
    <property type="match status" value="1"/>
</dbReference>
<comment type="caution">
    <text evidence="8">The sequence shown here is derived from an EMBL/GenBank/DDBJ whole genome shotgun (WGS) entry which is preliminary data.</text>
</comment>
<dbReference type="AlphaFoldDB" id="A0A2H5PFU1"/>
<evidence type="ECO:0000256" key="2">
    <source>
        <dbReference type="ARBA" id="ARBA00022801"/>
    </source>
</evidence>
<keyword evidence="4 5" id="KW-0694">RNA-binding</keyword>
<keyword evidence="9" id="KW-1185">Reference proteome</keyword>
<dbReference type="InterPro" id="IPR011545">
    <property type="entry name" value="DEAD/DEAH_box_helicase_dom"/>
</dbReference>
<keyword evidence="1 5" id="KW-0547">Nucleotide-binding</keyword>
<dbReference type="InterPro" id="IPR027417">
    <property type="entry name" value="P-loop_NTPase"/>
</dbReference>
<keyword evidence="2 5" id="KW-0378">Hydrolase</keyword>
<dbReference type="SUPFAM" id="SSF52540">
    <property type="entry name" value="P-loop containing nucleoside triphosphate hydrolases"/>
    <property type="match status" value="1"/>
</dbReference>
<dbReference type="PROSITE" id="PS51192">
    <property type="entry name" value="HELICASE_ATP_BIND_1"/>
    <property type="match status" value="1"/>
</dbReference>
<evidence type="ECO:0000256" key="4">
    <source>
        <dbReference type="ARBA" id="ARBA00022884"/>
    </source>
</evidence>
<evidence type="ECO:0000313" key="9">
    <source>
        <dbReference type="Proteomes" id="UP000236630"/>
    </source>
</evidence>
<gene>
    <name evidence="8" type="ORF">CUMW_132560</name>
</gene>
<dbReference type="SMART" id="SM00490">
    <property type="entry name" value="HELICc"/>
    <property type="match status" value="1"/>
</dbReference>
<sequence length="435" mass="48553">MEEAKKKSVPVLPWMRSPVDVSLFEDCPLDHLPCLDPRLKVALQNMGISSLFPVQVAVWQETIGPGLFERDLCINSPTGSGKTLSYALPIVQTLSNRAVRCLRALVVLPTRDLALQVKDVFAAIAPAVGLSVGLAVGQSSIADEISELIKRPKLEAGICYDPEDVLQELQSAVDILVATPGRLMDHINATRGFTLEHLCYLVVDETDRLLREAYQAWLPTVLQLTRSDNENRFSDAREEKCIVFTSSVESTHRLCTLLNHFGELRIKIKEYSGLQRQSVRSKTLKAFREGKIQVLVSSDAMTRGMDVEGVNNVVNYDKPAYIKTYIHRAGRTARAGQLGRCFTLLHKDEKKGAIGRSLFHQSRVKRFKKLLQKADNDSCPIHSIPSSLIESLRPVYKSALDKLKETVESEAHRKHTIGFKLSRMGKGRVTGRAKQ</sequence>
<reference evidence="8 9" key="1">
    <citation type="journal article" date="2017" name="Front. Genet.">
        <title>Draft sequencing of the heterozygous diploid genome of Satsuma (Citrus unshiu Marc.) using a hybrid assembly approach.</title>
        <authorList>
            <person name="Shimizu T."/>
            <person name="Tanizawa Y."/>
            <person name="Mochizuki T."/>
            <person name="Nagasaki H."/>
            <person name="Yoshioka T."/>
            <person name="Toyoda A."/>
            <person name="Fujiyama A."/>
            <person name="Kaminuma E."/>
            <person name="Nakamura Y."/>
        </authorList>
    </citation>
    <scope>NUCLEOTIDE SEQUENCE [LARGE SCALE GENOMIC DNA]</scope>
    <source>
        <strain evidence="9">cv. Miyagawa wase</strain>
    </source>
</reference>
<dbReference type="GO" id="GO:0005524">
    <property type="term" value="F:ATP binding"/>
    <property type="evidence" value="ECO:0007669"/>
    <property type="project" value="UniProtKB-UniRule"/>
</dbReference>
<dbReference type="GO" id="GO:0016787">
    <property type="term" value="F:hydrolase activity"/>
    <property type="evidence" value="ECO:0007669"/>
    <property type="project" value="UniProtKB-KW"/>
</dbReference>
<dbReference type="CDD" id="cd17956">
    <property type="entry name" value="DEADc_DDX51"/>
    <property type="match status" value="1"/>
</dbReference>
<dbReference type="InterPro" id="IPR014001">
    <property type="entry name" value="Helicase_ATP-bd"/>
</dbReference>
<dbReference type="GO" id="GO:0003723">
    <property type="term" value="F:RNA binding"/>
    <property type="evidence" value="ECO:0007669"/>
    <property type="project" value="UniProtKB-UniRule"/>
</dbReference>
<dbReference type="EC" id="3.6.4.13" evidence="5"/>
<dbReference type="InterPro" id="IPR001650">
    <property type="entry name" value="Helicase_C-like"/>
</dbReference>
<dbReference type="Pfam" id="PF00270">
    <property type="entry name" value="DEAD"/>
    <property type="match status" value="1"/>
</dbReference>
<protein>
    <recommendedName>
        <fullName evidence="5">ATP-dependent RNA helicase</fullName>
        <ecNumber evidence="5">3.6.4.13</ecNumber>
    </recommendedName>
</protein>
<evidence type="ECO:0000256" key="3">
    <source>
        <dbReference type="ARBA" id="ARBA00022840"/>
    </source>
</evidence>
<dbReference type="PROSITE" id="PS51194">
    <property type="entry name" value="HELICASE_CTER"/>
    <property type="match status" value="1"/>
</dbReference>
<keyword evidence="5" id="KW-0347">Helicase</keyword>
<evidence type="ECO:0000313" key="8">
    <source>
        <dbReference type="EMBL" id="GAY51213.1"/>
    </source>
</evidence>
<dbReference type="Proteomes" id="UP000236630">
    <property type="component" value="Unassembled WGS sequence"/>
</dbReference>
<evidence type="ECO:0000256" key="5">
    <source>
        <dbReference type="RuleBase" id="RU365068"/>
    </source>
</evidence>
<dbReference type="CDD" id="cd18787">
    <property type="entry name" value="SF2_C_DEAD"/>
    <property type="match status" value="1"/>
</dbReference>
<comment type="function">
    <text evidence="5">RNA helicase.</text>
</comment>
<name>A0A2H5PFU1_CITUN</name>
<feature type="domain" description="Helicase C-terminal" evidence="7">
    <location>
        <begin position="228"/>
        <end position="392"/>
    </location>
</feature>
<comment type="domain">
    <text evidence="5">The Q motif is unique to and characteristic of the DEAD box family of RNA helicases and controls ATP binding and hydrolysis.</text>
</comment>
<evidence type="ECO:0000256" key="1">
    <source>
        <dbReference type="ARBA" id="ARBA00022741"/>
    </source>
</evidence>
<dbReference type="GO" id="GO:0003724">
    <property type="term" value="F:RNA helicase activity"/>
    <property type="evidence" value="ECO:0007669"/>
    <property type="project" value="UniProtKB-EC"/>
</dbReference>
<dbReference type="Gene3D" id="3.40.50.300">
    <property type="entry name" value="P-loop containing nucleotide triphosphate hydrolases"/>
    <property type="match status" value="2"/>
</dbReference>
<comment type="similarity">
    <text evidence="5">Belongs to the DEAD box helicase family.</text>
</comment>